<feature type="transmembrane region" description="Helical" evidence="1">
    <location>
        <begin position="23"/>
        <end position="49"/>
    </location>
</feature>
<keyword evidence="3" id="KW-1185">Reference proteome</keyword>
<proteinExistence type="predicted"/>
<dbReference type="AlphaFoldDB" id="A0A9J6ZN01"/>
<feature type="transmembrane region" description="Helical" evidence="1">
    <location>
        <begin position="61"/>
        <end position="78"/>
    </location>
</feature>
<reference evidence="2" key="2">
    <citation type="submission" date="2022-06" db="EMBL/GenBank/DDBJ databases">
        <title>Xiashengella guii gen. nov. sp. nov., a bacterium isolated form anaerobic digestion tank.</title>
        <authorList>
            <person name="Huang H."/>
        </authorList>
    </citation>
    <scope>NUCLEOTIDE SEQUENCE</scope>
    <source>
        <strain evidence="2">Ai-910</strain>
    </source>
</reference>
<evidence type="ECO:0000313" key="2">
    <source>
        <dbReference type="EMBL" id="URW79081.1"/>
    </source>
</evidence>
<gene>
    <name evidence="2" type="ORF">M9189_09475</name>
</gene>
<sequence length="255" mass="30051">MNRDWIENMKETKRLKLSFWQTVSHYFIVVFFLLIPIFTLISVFEIYVTKTYDGVRSTGELLRFSLPWILPAIAFLFIQRYRLRFKKILIDYTDEEFKEAVQRTSKELEWTIDKNNKTYLRANRPWNWTGSWGEMITIIRLKDGLLTNSICDPDKWTSVVSYGWNRKNIRTFLKNLNEVKDGTPLKNVVEIPENEWSLKRITIRLLMYPLSAIIIAAGLFAIYNSTLRGTIAGIAGISFVSIWIYADIKMIIKQK</sequence>
<name>A0A9J6ZN01_9BACT</name>
<evidence type="ECO:0000313" key="3">
    <source>
        <dbReference type="Proteomes" id="UP001056426"/>
    </source>
</evidence>
<dbReference type="RefSeq" id="WP_250722693.1">
    <property type="nucleotide sequence ID" value="NZ_CP098400.1"/>
</dbReference>
<feature type="transmembrane region" description="Helical" evidence="1">
    <location>
        <begin position="229"/>
        <end position="246"/>
    </location>
</feature>
<keyword evidence="1" id="KW-1133">Transmembrane helix</keyword>
<protein>
    <submittedName>
        <fullName evidence="2">Uncharacterized protein</fullName>
    </submittedName>
</protein>
<dbReference type="KEGG" id="alkq:M9189_09475"/>
<reference evidence="2" key="1">
    <citation type="submission" date="2022-05" db="EMBL/GenBank/DDBJ databases">
        <authorList>
            <person name="Sun X."/>
        </authorList>
    </citation>
    <scope>NUCLEOTIDE SEQUENCE</scope>
    <source>
        <strain evidence="2">Ai-910</strain>
    </source>
</reference>
<feature type="transmembrane region" description="Helical" evidence="1">
    <location>
        <begin position="205"/>
        <end position="223"/>
    </location>
</feature>
<dbReference type="EMBL" id="CP098400">
    <property type="protein sequence ID" value="URW79081.1"/>
    <property type="molecule type" value="Genomic_DNA"/>
</dbReference>
<dbReference type="Proteomes" id="UP001056426">
    <property type="component" value="Chromosome"/>
</dbReference>
<keyword evidence="1" id="KW-0472">Membrane</keyword>
<evidence type="ECO:0000256" key="1">
    <source>
        <dbReference type="SAM" id="Phobius"/>
    </source>
</evidence>
<organism evidence="2 3">
    <name type="scientific">Xiashengella succiniciproducens</name>
    <dbReference type="NCBI Taxonomy" id="2949635"/>
    <lineage>
        <taxon>Bacteria</taxon>
        <taxon>Pseudomonadati</taxon>
        <taxon>Bacteroidota</taxon>
        <taxon>Bacteroidia</taxon>
        <taxon>Marinilabiliales</taxon>
        <taxon>Marinilabiliaceae</taxon>
        <taxon>Xiashengella</taxon>
    </lineage>
</organism>
<accession>A0A9J6ZN01</accession>
<keyword evidence="1" id="KW-0812">Transmembrane</keyword>